<sequence length="84" mass="9425">MEDEDSRLPLNAADFSGLACPAAWRSKKNLVDTRGTTGVKEKKATFKKWFGNKERSTRMRYVEGRKAAAKAKADSLEKFGEVLE</sequence>
<accession>A0A183J505</accession>
<reference evidence="1 2" key="2">
    <citation type="submission" date="2018-11" db="EMBL/GenBank/DDBJ databases">
        <authorList>
            <consortium name="Pathogen Informatics"/>
        </authorList>
    </citation>
    <scope>NUCLEOTIDE SEQUENCE [LARGE SCALE GENOMIC DNA]</scope>
</reference>
<name>A0A183J505_9BILA</name>
<dbReference type="OrthoDB" id="6781167at2759"/>
<evidence type="ECO:0000313" key="3">
    <source>
        <dbReference type="WBParaSite" id="SBAD_0001132901-mRNA-1"/>
    </source>
</evidence>
<dbReference type="WBParaSite" id="SBAD_0001132901-mRNA-1">
    <property type="protein sequence ID" value="SBAD_0001132901-mRNA-1"/>
    <property type="gene ID" value="SBAD_0001132901"/>
</dbReference>
<organism evidence="3">
    <name type="scientific">Soboliphyme baturini</name>
    <dbReference type="NCBI Taxonomy" id="241478"/>
    <lineage>
        <taxon>Eukaryota</taxon>
        <taxon>Metazoa</taxon>
        <taxon>Ecdysozoa</taxon>
        <taxon>Nematoda</taxon>
        <taxon>Enoplea</taxon>
        <taxon>Dorylaimia</taxon>
        <taxon>Dioctophymatida</taxon>
        <taxon>Dioctophymatoidea</taxon>
        <taxon>Soboliphymatidae</taxon>
        <taxon>Soboliphyme</taxon>
    </lineage>
</organism>
<proteinExistence type="predicted"/>
<evidence type="ECO:0000313" key="1">
    <source>
        <dbReference type="EMBL" id="VDP35925.1"/>
    </source>
</evidence>
<protein>
    <submittedName>
        <fullName evidence="1 3">Uncharacterized protein</fullName>
    </submittedName>
</protein>
<dbReference type="Proteomes" id="UP000270296">
    <property type="component" value="Unassembled WGS sequence"/>
</dbReference>
<reference evidence="3" key="1">
    <citation type="submission" date="2016-06" db="UniProtKB">
        <authorList>
            <consortium name="WormBaseParasite"/>
        </authorList>
    </citation>
    <scope>IDENTIFICATION</scope>
</reference>
<gene>
    <name evidence="1" type="ORF">SBAD_LOCUS10953</name>
</gene>
<dbReference type="AlphaFoldDB" id="A0A183J505"/>
<keyword evidence="2" id="KW-1185">Reference proteome</keyword>
<dbReference type="EMBL" id="UZAM01014829">
    <property type="protein sequence ID" value="VDP35925.1"/>
    <property type="molecule type" value="Genomic_DNA"/>
</dbReference>
<evidence type="ECO:0000313" key="2">
    <source>
        <dbReference type="Proteomes" id="UP000270296"/>
    </source>
</evidence>